<dbReference type="Proteomes" id="UP001055439">
    <property type="component" value="Chromosome 5"/>
</dbReference>
<feature type="compositionally biased region" description="Basic and acidic residues" evidence="1">
    <location>
        <begin position="114"/>
        <end position="129"/>
    </location>
</feature>
<dbReference type="AlphaFoldDB" id="A0A9E7FU45"/>
<organism evidence="2 3">
    <name type="scientific">Musa troglodytarum</name>
    <name type="common">fe'i banana</name>
    <dbReference type="NCBI Taxonomy" id="320322"/>
    <lineage>
        <taxon>Eukaryota</taxon>
        <taxon>Viridiplantae</taxon>
        <taxon>Streptophyta</taxon>
        <taxon>Embryophyta</taxon>
        <taxon>Tracheophyta</taxon>
        <taxon>Spermatophyta</taxon>
        <taxon>Magnoliopsida</taxon>
        <taxon>Liliopsida</taxon>
        <taxon>Zingiberales</taxon>
        <taxon>Musaceae</taxon>
        <taxon>Musa</taxon>
    </lineage>
</organism>
<dbReference type="OrthoDB" id="800930at2759"/>
<feature type="compositionally biased region" description="Acidic residues" evidence="1">
    <location>
        <begin position="38"/>
        <end position="50"/>
    </location>
</feature>
<proteinExistence type="predicted"/>
<keyword evidence="3" id="KW-1185">Reference proteome</keyword>
<feature type="region of interest" description="Disordered" evidence="1">
    <location>
        <begin position="1"/>
        <end position="156"/>
    </location>
</feature>
<accession>A0A9E7FU45</accession>
<sequence>MKEKEEMDPDERETSPTSLIHSSSSSSSSTKESRNEEETQLAEEEEEGEEDGQRKGDEGAAAAAAVDGGGGAGDDDGYHTPTSPGHAIPETLECPPAPKKPSPAPYLRWWRMMRRSEARGEGDAERESGFDDSGGEIDDDFAPMAKKRRGEAAVGK</sequence>
<name>A0A9E7FU45_9LILI</name>
<evidence type="ECO:0000313" key="3">
    <source>
        <dbReference type="Proteomes" id="UP001055439"/>
    </source>
</evidence>
<feature type="compositionally biased region" description="Acidic residues" evidence="1">
    <location>
        <begin position="1"/>
        <end position="11"/>
    </location>
</feature>
<dbReference type="EMBL" id="CP097507">
    <property type="protein sequence ID" value="URE01995.1"/>
    <property type="molecule type" value="Genomic_DNA"/>
</dbReference>
<protein>
    <submittedName>
        <fullName evidence="2">Uncharacterized protein</fullName>
    </submittedName>
</protein>
<feature type="compositionally biased region" description="Pro residues" evidence="1">
    <location>
        <begin position="95"/>
        <end position="104"/>
    </location>
</feature>
<evidence type="ECO:0000313" key="2">
    <source>
        <dbReference type="EMBL" id="URE01995.1"/>
    </source>
</evidence>
<reference evidence="2" key="1">
    <citation type="submission" date="2022-05" db="EMBL/GenBank/DDBJ databases">
        <title>The Musa troglodytarum L. genome provides insights into the mechanism of non-climacteric behaviour and enrichment of carotenoids.</title>
        <authorList>
            <person name="Wang J."/>
        </authorList>
    </citation>
    <scope>NUCLEOTIDE SEQUENCE</scope>
    <source>
        <tissue evidence="2">Leaf</tissue>
    </source>
</reference>
<gene>
    <name evidence="2" type="ORF">MUK42_34037</name>
</gene>
<feature type="compositionally biased region" description="Low complexity" evidence="1">
    <location>
        <begin position="15"/>
        <end position="30"/>
    </location>
</feature>
<evidence type="ECO:0000256" key="1">
    <source>
        <dbReference type="SAM" id="MobiDB-lite"/>
    </source>
</evidence>